<evidence type="ECO:0000256" key="2">
    <source>
        <dbReference type="ARBA" id="ARBA00022801"/>
    </source>
</evidence>
<feature type="disulfide bond" evidence="3">
    <location>
        <begin position="297"/>
        <end position="342"/>
    </location>
</feature>
<dbReference type="Pfam" id="PF00026">
    <property type="entry name" value="Asp"/>
    <property type="match status" value="1"/>
</dbReference>
<evidence type="ECO:0000256" key="5">
    <source>
        <dbReference type="SAM" id="SignalP"/>
    </source>
</evidence>
<feature type="region of interest" description="Disordered" evidence="4">
    <location>
        <begin position="406"/>
        <end position="444"/>
    </location>
</feature>
<dbReference type="InterPro" id="IPR033121">
    <property type="entry name" value="PEPTIDASE_A1"/>
</dbReference>
<evidence type="ECO:0000256" key="1">
    <source>
        <dbReference type="ARBA" id="ARBA00007447"/>
    </source>
</evidence>
<feature type="domain" description="Peptidase A1" evidence="6">
    <location>
        <begin position="65"/>
        <end position="382"/>
    </location>
</feature>
<organism evidence="7 8">
    <name type="scientific">Penicillium crustosum</name>
    <name type="common">Blue mold fungus</name>
    <dbReference type="NCBI Taxonomy" id="36656"/>
    <lineage>
        <taxon>Eukaryota</taxon>
        <taxon>Fungi</taxon>
        <taxon>Dikarya</taxon>
        <taxon>Ascomycota</taxon>
        <taxon>Pezizomycotina</taxon>
        <taxon>Eurotiomycetes</taxon>
        <taxon>Eurotiomycetidae</taxon>
        <taxon>Eurotiales</taxon>
        <taxon>Aspergillaceae</taxon>
        <taxon>Penicillium</taxon>
    </lineage>
</organism>
<dbReference type="GO" id="GO:0006508">
    <property type="term" value="P:proteolysis"/>
    <property type="evidence" value="ECO:0007669"/>
    <property type="project" value="InterPro"/>
</dbReference>
<keyword evidence="2" id="KW-0378">Hydrolase</keyword>
<dbReference type="Gene3D" id="2.40.70.10">
    <property type="entry name" value="Acid Proteases"/>
    <property type="match status" value="2"/>
</dbReference>
<accession>A0A9P5L094</accession>
<gene>
    <name evidence="7" type="ORF">PCG10_001923</name>
</gene>
<protein>
    <recommendedName>
        <fullName evidence="6">Peptidase A1 domain-containing protein</fullName>
    </recommendedName>
</protein>
<dbReference type="PANTHER" id="PTHR47966">
    <property type="entry name" value="BETA-SITE APP-CLEAVING ENZYME, ISOFORM A-RELATED"/>
    <property type="match status" value="1"/>
</dbReference>
<dbReference type="GO" id="GO:0004190">
    <property type="term" value="F:aspartic-type endopeptidase activity"/>
    <property type="evidence" value="ECO:0007669"/>
    <property type="project" value="InterPro"/>
</dbReference>
<sequence length="464" mass="49575">MRSGLACLLGLAGVALTNATLSVEKRDTPAVLTVPMVRDTSRQLSKRSKSVDVGLKNEVVNYVSYVANVTFGTPPQNILAYFNTWGNGCWLDNVDSSDCDMYVDHSSCGGYGAYNLTASTTGKKLNEKFAYDDSGVMTTGDFVTDVLRIGGVQVDTMKMGIVTERMIVANTLGLGYGNSSSISLTQALADAGTINSPAFSLWGQTALFGGVNKARYYGPLYTFPIVNGSGLTKALRINMDGISINETSAVSTKFPLDAVFDTAVTMSYVPKSVAQALNAQIGNTSVPDEYGQVNFSCSAMGENSTIEFRFGELKLQFYLSQFVSQESDTATNDGWWSDEETCYFTICENVHLQDEGSIVLGSNFMSNVYTVFDLENDEISLANYNWWEHNPDDIVEITSGKNGVPGARSGVVSEAKNGTSGTTNGTSGTTNATSGTTKDSAGTHNEQGLGMIAVVAGAMLMLNF</sequence>
<feature type="signal peptide" evidence="5">
    <location>
        <begin position="1"/>
        <end position="19"/>
    </location>
</feature>
<evidence type="ECO:0000313" key="8">
    <source>
        <dbReference type="Proteomes" id="UP000701341"/>
    </source>
</evidence>
<dbReference type="PRINTS" id="PR00792">
    <property type="entry name" value="PEPSIN"/>
</dbReference>
<dbReference type="SUPFAM" id="SSF50630">
    <property type="entry name" value="Acid proteases"/>
    <property type="match status" value="1"/>
</dbReference>
<keyword evidence="8" id="KW-1185">Reference proteome</keyword>
<dbReference type="PANTHER" id="PTHR47966:SF65">
    <property type="entry name" value="ASPARTIC-TYPE ENDOPEPTIDASE"/>
    <property type="match status" value="1"/>
</dbReference>
<dbReference type="InterPro" id="IPR021109">
    <property type="entry name" value="Peptidase_aspartic_dom_sf"/>
</dbReference>
<name>A0A9P5L094_PENCR</name>
<dbReference type="PROSITE" id="PS51767">
    <property type="entry name" value="PEPTIDASE_A1"/>
    <property type="match status" value="1"/>
</dbReference>
<evidence type="ECO:0000256" key="4">
    <source>
        <dbReference type="SAM" id="MobiDB-lite"/>
    </source>
</evidence>
<keyword evidence="3" id="KW-1015">Disulfide bond</keyword>
<feature type="compositionally biased region" description="Low complexity" evidence="4">
    <location>
        <begin position="417"/>
        <end position="437"/>
    </location>
</feature>
<dbReference type="InterPro" id="IPR001461">
    <property type="entry name" value="Aspartic_peptidase_A1"/>
</dbReference>
<evidence type="ECO:0000313" key="7">
    <source>
        <dbReference type="EMBL" id="KAF7527989.1"/>
    </source>
</evidence>
<reference evidence="7" key="1">
    <citation type="submission" date="2020-02" db="EMBL/GenBank/DDBJ databases">
        <authorList>
            <person name="Lichtner F.J."/>
        </authorList>
    </citation>
    <scope>NUCLEOTIDE SEQUENCE</scope>
    <source>
        <strain evidence="7">G10</strain>
    </source>
</reference>
<proteinExistence type="inferred from homology"/>
<dbReference type="Proteomes" id="UP000701341">
    <property type="component" value="Unassembled WGS sequence"/>
</dbReference>
<comment type="caution">
    <text evidence="7">The sequence shown here is derived from an EMBL/GenBank/DDBJ whole genome shotgun (WGS) entry which is preliminary data.</text>
</comment>
<evidence type="ECO:0000256" key="3">
    <source>
        <dbReference type="PIRSR" id="PIRSR601461-2"/>
    </source>
</evidence>
<comment type="similarity">
    <text evidence="1">Belongs to the peptidase A1 family.</text>
</comment>
<dbReference type="AlphaFoldDB" id="A0A9P5L094"/>
<dbReference type="EMBL" id="JAAOZQ010000013">
    <property type="protein sequence ID" value="KAF7527989.1"/>
    <property type="molecule type" value="Genomic_DNA"/>
</dbReference>
<feature type="chain" id="PRO_5040350776" description="Peptidase A1 domain-containing protein" evidence="5">
    <location>
        <begin position="20"/>
        <end position="464"/>
    </location>
</feature>
<keyword evidence="5" id="KW-0732">Signal</keyword>
<evidence type="ECO:0000259" key="6">
    <source>
        <dbReference type="PROSITE" id="PS51767"/>
    </source>
</evidence>